<gene>
    <name evidence="5" type="ORF">B0D71_13225</name>
</gene>
<organism evidence="5 6">
    <name type="scientific">Pseudomonas laurylsulfativorans</name>
    <dbReference type="NCBI Taxonomy" id="1943631"/>
    <lineage>
        <taxon>Bacteria</taxon>
        <taxon>Pseudomonadati</taxon>
        <taxon>Pseudomonadota</taxon>
        <taxon>Gammaproteobacteria</taxon>
        <taxon>Pseudomonadales</taxon>
        <taxon>Pseudomonadaceae</taxon>
        <taxon>Pseudomonas</taxon>
    </lineage>
</organism>
<dbReference type="InterPro" id="IPR002563">
    <property type="entry name" value="Flavin_Rdtase-like_dom"/>
</dbReference>
<dbReference type="Gene3D" id="1.10.10.10">
    <property type="entry name" value="Winged helix-like DNA-binding domain superfamily/Winged helix DNA-binding domain"/>
    <property type="match status" value="1"/>
</dbReference>
<dbReference type="GO" id="GO:0010181">
    <property type="term" value="F:FMN binding"/>
    <property type="evidence" value="ECO:0007669"/>
    <property type="project" value="InterPro"/>
</dbReference>
<dbReference type="RefSeq" id="WP_103395170.1">
    <property type="nucleotide sequence ID" value="NZ_MUJK01000003.1"/>
</dbReference>
<dbReference type="SUPFAM" id="SSF50475">
    <property type="entry name" value="FMN-binding split barrel"/>
    <property type="match status" value="1"/>
</dbReference>
<dbReference type="InterPro" id="IPR050268">
    <property type="entry name" value="NADH-dep_flavin_reductase"/>
</dbReference>
<dbReference type="PANTHER" id="PTHR30466:SF11">
    <property type="entry name" value="FLAVIN-DEPENDENT MONOOXYGENASE, REDUCTASE SUBUNIT HSAB"/>
    <property type="match status" value="1"/>
</dbReference>
<keyword evidence="2" id="KW-0560">Oxidoreductase</keyword>
<reference evidence="6" key="1">
    <citation type="submission" date="2017-02" db="EMBL/GenBank/DDBJ databases">
        <authorList>
            <person name="Furmanczyk E.M."/>
        </authorList>
    </citation>
    <scope>NUCLEOTIDE SEQUENCE [LARGE SCALE GENOMIC DNA]</scope>
    <source>
        <strain evidence="6">AP3_22</strain>
    </source>
</reference>
<dbReference type="GO" id="GO:0042602">
    <property type="term" value="F:riboflavin reductase (NADPH) activity"/>
    <property type="evidence" value="ECO:0007669"/>
    <property type="project" value="TreeGrafter"/>
</dbReference>
<evidence type="ECO:0000256" key="2">
    <source>
        <dbReference type="ARBA" id="ARBA00023002"/>
    </source>
</evidence>
<proteinExistence type="inferred from homology"/>
<dbReference type="PANTHER" id="PTHR30466">
    <property type="entry name" value="FLAVIN REDUCTASE"/>
    <property type="match status" value="1"/>
</dbReference>
<dbReference type="Pfam" id="PF01613">
    <property type="entry name" value="Flavin_Reduct"/>
    <property type="match status" value="1"/>
</dbReference>
<dbReference type="InterPro" id="IPR036388">
    <property type="entry name" value="WH-like_DNA-bd_sf"/>
</dbReference>
<evidence type="ECO:0000259" key="4">
    <source>
        <dbReference type="SMART" id="SM00903"/>
    </source>
</evidence>
<keyword evidence="6" id="KW-1185">Reference proteome</keyword>
<dbReference type="Gene3D" id="2.30.110.10">
    <property type="entry name" value="Electron Transport, Fmn-binding Protein, Chain A"/>
    <property type="match status" value="1"/>
</dbReference>
<dbReference type="OrthoDB" id="9792858at2"/>
<sequence length="347" mass="38091">MIENAKRNEPNQQSRTAPPLDITAFRQALGTFTTGVTIVTARGKDGSPVGVTANSFNSVSLDPPMVLWSLARKSQSLPVFEEASHWAVHILAHDQGELSARFARSTSGAEKFDGVICEDGHGAAPLLSGCTTRLECRTANIFDGGDHIILLGEVIKFEQCDTPPLVFQSGNYAIATSTAQTIQPPPGEDPRNVSETSSLGYLLASAYLHFYAKMREQASSMELNDIEHLIVNALGAREGRTYRELSTLAAYSGRSVGPESIDDLAARALIRIEDDTVEEADTGLNGDHTRIYLTQEGQKMVEQMLKESVLVEEEMMRQLGVPETIALRTLLSRFVRIHSPLIPYRWF</sequence>
<comment type="caution">
    <text evidence="5">The sequence shown here is derived from an EMBL/GenBank/DDBJ whole genome shotgun (WGS) entry which is preliminary data.</text>
</comment>
<accession>A0A2S3VR00</accession>
<evidence type="ECO:0000256" key="3">
    <source>
        <dbReference type="SAM" id="MobiDB-lite"/>
    </source>
</evidence>
<dbReference type="SMART" id="SM00903">
    <property type="entry name" value="Flavin_Reduct"/>
    <property type="match status" value="1"/>
</dbReference>
<protein>
    <recommendedName>
        <fullName evidence="4">Flavin reductase like domain-containing protein</fullName>
    </recommendedName>
</protein>
<dbReference type="InterPro" id="IPR036390">
    <property type="entry name" value="WH_DNA-bd_sf"/>
</dbReference>
<dbReference type="EMBL" id="MUJK01000003">
    <property type="protein sequence ID" value="POF42378.1"/>
    <property type="molecule type" value="Genomic_DNA"/>
</dbReference>
<dbReference type="InterPro" id="IPR012349">
    <property type="entry name" value="Split_barrel_FMN-bd"/>
</dbReference>
<dbReference type="Proteomes" id="UP000237440">
    <property type="component" value="Unassembled WGS sequence"/>
</dbReference>
<evidence type="ECO:0000256" key="1">
    <source>
        <dbReference type="ARBA" id="ARBA00008898"/>
    </source>
</evidence>
<feature type="domain" description="Flavin reductase like" evidence="4">
    <location>
        <begin position="29"/>
        <end position="174"/>
    </location>
</feature>
<dbReference type="AlphaFoldDB" id="A0A2S3VR00"/>
<comment type="similarity">
    <text evidence="1">Belongs to the non-flavoprotein flavin reductase family.</text>
</comment>
<dbReference type="SUPFAM" id="SSF46785">
    <property type="entry name" value="Winged helix' DNA-binding domain"/>
    <property type="match status" value="1"/>
</dbReference>
<evidence type="ECO:0000313" key="6">
    <source>
        <dbReference type="Proteomes" id="UP000237440"/>
    </source>
</evidence>
<evidence type="ECO:0000313" key="5">
    <source>
        <dbReference type="EMBL" id="POF42378.1"/>
    </source>
</evidence>
<name>A0A2S3VR00_9PSED</name>
<feature type="region of interest" description="Disordered" evidence="3">
    <location>
        <begin position="1"/>
        <end position="20"/>
    </location>
</feature>